<feature type="transmembrane region" description="Helical" evidence="7">
    <location>
        <begin position="88"/>
        <end position="108"/>
    </location>
</feature>
<keyword evidence="5 7" id="KW-0472">Membrane</keyword>
<keyword evidence="10" id="KW-1185">Reference proteome</keyword>
<evidence type="ECO:0000256" key="2">
    <source>
        <dbReference type="ARBA" id="ARBA00022448"/>
    </source>
</evidence>
<protein>
    <recommendedName>
        <fullName evidence="8">Major facilitator superfamily (MFS) profile domain-containing protein</fullName>
    </recommendedName>
</protein>
<evidence type="ECO:0000259" key="8">
    <source>
        <dbReference type="PROSITE" id="PS50850"/>
    </source>
</evidence>
<comment type="caution">
    <text evidence="9">The sequence shown here is derived from an EMBL/GenBank/DDBJ whole genome shotgun (WGS) entry which is preliminary data.</text>
</comment>
<accession>A0AA38XW96</accession>
<feature type="transmembrane region" description="Helical" evidence="7">
    <location>
        <begin position="53"/>
        <end position="76"/>
    </location>
</feature>
<dbReference type="InterPro" id="IPR005829">
    <property type="entry name" value="Sugar_transporter_CS"/>
</dbReference>
<feature type="transmembrane region" description="Helical" evidence="7">
    <location>
        <begin position="335"/>
        <end position="357"/>
    </location>
</feature>
<organism evidence="9 10">
    <name type="scientific">Knufia peltigerae</name>
    <dbReference type="NCBI Taxonomy" id="1002370"/>
    <lineage>
        <taxon>Eukaryota</taxon>
        <taxon>Fungi</taxon>
        <taxon>Dikarya</taxon>
        <taxon>Ascomycota</taxon>
        <taxon>Pezizomycotina</taxon>
        <taxon>Eurotiomycetes</taxon>
        <taxon>Chaetothyriomycetidae</taxon>
        <taxon>Chaetothyriales</taxon>
        <taxon>Trichomeriaceae</taxon>
        <taxon>Knufia</taxon>
    </lineage>
</organism>
<evidence type="ECO:0000256" key="3">
    <source>
        <dbReference type="ARBA" id="ARBA00022692"/>
    </source>
</evidence>
<feature type="transmembrane region" description="Helical" evidence="7">
    <location>
        <begin position="171"/>
        <end position="191"/>
    </location>
</feature>
<feature type="transmembrane region" description="Helical" evidence="7">
    <location>
        <begin position="203"/>
        <end position="226"/>
    </location>
</feature>
<evidence type="ECO:0000313" key="10">
    <source>
        <dbReference type="Proteomes" id="UP001172681"/>
    </source>
</evidence>
<dbReference type="SUPFAM" id="SSF103473">
    <property type="entry name" value="MFS general substrate transporter"/>
    <property type="match status" value="1"/>
</dbReference>
<feature type="region of interest" description="Disordered" evidence="6">
    <location>
        <begin position="591"/>
        <end position="620"/>
    </location>
</feature>
<evidence type="ECO:0000313" key="9">
    <source>
        <dbReference type="EMBL" id="KAJ9623818.1"/>
    </source>
</evidence>
<evidence type="ECO:0000256" key="5">
    <source>
        <dbReference type="ARBA" id="ARBA00023136"/>
    </source>
</evidence>
<feature type="transmembrane region" description="Helical" evidence="7">
    <location>
        <begin position="140"/>
        <end position="159"/>
    </location>
</feature>
<proteinExistence type="predicted"/>
<dbReference type="CDD" id="cd06179">
    <property type="entry name" value="MFS_TRI12_like"/>
    <property type="match status" value="1"/>
</dbReference>
<feature type="transmembrane region" description="Helical" evidence="7">
    <location>
        <begin position="277"/>
        <end position="297"/>
    </location>
</feature>
<feature type="compositionally biased region" description="Basic and acidic residues" evidence="6">
    <location>
        <begin position="591"/>
        <end position="606"/>
    </location>
</feature>
<dbReference type="EMBL" id="JAPDRN010000097">
    <property type="protein sequence ID" value="KAJ9623818.1"/>
    <property type="molecule type" value="Genomic_DNA"/>
</dbReference>
<evidence type="ECO:0000256" key="1">
    <source>
        <dbReference type="ARBA" id="ARBA00004141"/>
    </source>
</evidence>
<evidence type="ECO:0000256" key="6">
    <source>
        <dbReference type="SAM" id="MobiDB-lite"/>
    </source>
</evidence>
<comment type="subcellular location">
    <subcellularLocation>
        <location evidence="1">Membrane</location>
        <topology evidence="1">Multi-pass membrane protein</topology>
    </subcellularLocation>
</comment>
<keyword evidence="2" id="KW-0813">Transport</keyword>
<feature type="transmembrane region" description="Helical" evidence="7">
    <location>
        <begin position="246"/>
        <end position="265"/>
    </location>
</feature>
<dbReference type="PROSITE" id="PS00216">
    <property type="entry name" value="SUGAR_TRANSPORT_1"/>
    <property type="match status" value="1"/>
</dbReference>
<keyword evidence="3 7" id="KW-0812">Transmembrane</keyword>
<gene>
    <name evidence="9" type="ORF">H2204_011004</name>
</gene>
<evidence type="ECO:0000256" key="4">
    <source>
        <dbReference type="ARBA" id="ARBA00022989"/>
    </source>
</evidence>
<dbReference type="PANTHER" id="PTHR23501:SF109">
    <property type="entry name" value="MAJOR FACILITATOR SUPERFAMILY (MFS) PROFILE DOMAIN-CONTAINING PROTEIN-RELATED"/>
    <property type="match status" value="1"/>
</dbReference>
<keyword evidence="4 7" id="KW-1133">Transmembrane helix</keyword>
<feature type="transmembrane region" description="Helical" evidence="7">
    <location>
        <begin position="115"/>
        <end position="134"/>
    </location>
</feature>
<feature type="transmembrane region" description="Helical" evidence="7">
    <location>
        <begin position="556"/>
        <end position="575"/>
    </location>
</feature>
<feature type="transmembrane region" description="Helical" evidence="7">
    <location>
        <begin position="469"/>
        <end position="487"/>
    </location>
</feature>
<dbReference type="InterPro" id="IPR053791">
    <property type="entry name" value="MFS_Tri12-like"/>
</dbReference>
<dbReference type="GO" id="GO:0005886">
    <property type="term" value="C:plasma membrane"/>
    <property type="evidence" value="ECO:0007669"/>
    <property type="project" value="TreeGrafter"/>
</dbReference>
<feature type="transmembrane region" description="Helical" evidence="7">
    <location>
        <begin position="372"/>
        <end position="396"/>
    </location>
</feature>
<dbReference type="Proteomes" id="UP001172681">
    <property type="component" value="Unassembled WGS sequence"/>
</dbReference>
<name>A0AA38XW96_9EURO</name>
<dbReference type="Gene3D" id="1.20.1250.20">
    <property type="entry name" value="MFS general substrate transporter like domains"/>
    <property type="match status" value="2"/>
</dbReference>
<feature type="transmembrane region" description="Helical" evidence="7">
    <location>
        <begin position="428"/>
        <end position="457"/>
    </location>
</feature>
<dbReference type="InterPro" id="IPR020846">
    <property type="entry name" value="MFS_dom"/>
</dbReference>
<feature type="domain" description="Major facilitator superfamily (MFS) profile" evidence="8">
    <location>
        <begin position="47"/>
        <end position="580"/>
    </location>
</feature>
<sequence length="620" mass="66446">MTSLTKEEAEIGHIDHSELLEDSEVDQSAIGGRDISDLPPNYYRSWRFAGSTIAFAIGAAAAIAIQPMLAGAIQIINADIGPSPDSVWIVLSYTLCQGTSFPILGRFSDLYGRRWLFVCTFALAWVGAIVASRAKSVNVLIGAIAMLGFGSGAAILGTGIPAELVPNNKRFLMFGAIVSGLGPWIAISPGLGRTLCVSTGQGWRWIFYLSAILFFITDVLVFLCYFPPEFKRLHKSETKTYIIKHFDYVGMIAYCGGTALIILGLSWGGQRYPWKSAAVITTLVLGGVLLVALYLWGKFKPSLDRAKSRSNRPLEKLYNPSHPCFDLRILTNWNWLMLTISSCVGSMIFFALNIVWVEQLAILFRLSPSKSGWGACTMTGGTVLGWAVSAVVLTVWPKVSIKYQLIASTIVITTFIGAEASADGSNLASGIIFSLLGGFGIGYLETICIAAAPLHLNAKNLGVASGLQFSLRTVLSGIASAIFVTILNNQVKSNVPSRIISAAVKSGLSESSAIDLAQALMLGKTDAVESIPGITPSIIAAAGKAARKGYFKSFQVVYYVSIAFGALAIFSACLFKDELLAKHLTPEIARRMRHAEGTKAGTEKKTQGGLDPSSVPENDP</sequence>
<dbReference type="PANTHER" id="PTHR23501">
    <property type="entry name" value="MAJOR FACILITATOR SUPERFAMILY"/>
    <property type="match status" value="1"/>
</dbReference>
<dbReference type="InterPro" id="IPR010573">
    <property type="entry name" value="MFS_Str1/Tri12-like"/>
</dbReference>
<dbReference type="AlphaFoldDB" id="A0AA38XW96"/>
<dbReference type="PROSITE" id="PS50850">
    <property type="entry name" value="MFS"/>
    <property type="match status" value="1"/>
</dbReference>
<dbReference type="Pfam" id="PF06609">
    <property type="entry name" value="TRI12"/>
    <property type="match status" value="1"/>
</dbReference>
<dbReference type="InterPro" id="IPR036259">
    <property type="entry name" value="MFS_trans_sf"/>
</dbReference>
<evidence type="ECO:0000256" key="7">
    <source>
        <dbReference type="SAM" id="Phobius"/>
    </source>
</evidence>
<reference evidence="9" key="1">
    <citation type="submission" date="2022-10" db="EMBL/GenBank/DDBJ databases">
        <title>Culturing micro-colonial fungi from biological soil crusts in the Mojave desert and describing Neophaeococcomyces mojavensis, and introducing the new genera and species Taxawa tesnikishii.</title>
        <authorList>
            <person name="Kurbessoian T."/>
            <person name="Stajich J.E."/>
        </authorList>
    </citation>
    <scope>NUCLEOTIDE SEQUENCE</scope>
    <source>
        <strain evidence="9">TK_35</strain>
    </source>
</reference>
<dbReference type="GO" id="GO:0022857">
    <property type="term" value="F:transmembrane transporter activity"/>
    <property type="evidence" value="ECO:0007669"/>
    <property type="project" value="InterPro"/>
</dbReference>